<accession>K0SXL2</accession>
<feature type="region of interest" description="Disordered" evidence="1">
    <location>
        <begin position="91"/>
        <end position="115"/>
    </location>
</feature>
<feature type="compositionally biased region" description="Basic and acidic residues" evidence="1">
    <location>
        <begin position="258"/>
        <end position="279"/>
    </location>
</feature>
<reference evidence="2 3" key="1">
    <citation type="journal article" date="2012" name="Genome Biol.">
        <title>Genome and low-iron response of an oceanic diatom adapted to chronic iron limitation.</title>
        <authorList>
            <person name="Lommer M."/>
            <person name="Specht M."/>
            <person name="Roy A.S."/>
            <person name="Kraemer L."/>
            <person name="Andreson R."/>
            <person name="Gutowska M.A."/>
            <person name="Wolf J."/>
            <person name="Bergner S.V."/>
            <person name="Schilhabel M.B."/>
            <person name="Klostermeier U.C."/>
            <person name="Beiko R.G."/>
            <person name="Rosenstiel P."/>
            <person name="Hippler M."/>
            <person name="Laroche J."/>
        </authorList>
    </citation>
    <scope>NUCLEOTIDE SEQUENCE [LARGE SCALE GENOMIC DNA]</scope>
    <source>
        <strain evidence="2 3">CCMP1005</strain>
    </source>
</reference>
<organism evidence="2 3">
    <name type="scientific">Thalassiosira oceanica</name>
    <name type="common">Marine diatom</name>
    <dbReference type="NCBI Taxonomy" id="159749"/>
    <lineage>
        <taxon>Eukaryota</taxon>
        <taxon>Sar</taxon>
        <taxon>Stramenopiles</taxon>
        <taxon>Ochrophyta</taxon>
        <taxon>Bacillariophyta</taxon>
        <taxon>Coscinodiscophyceae</taxon>
        <taxon>Thalassiosirophycidae</taxon>
        <taxon>Thalassiosirales</taxon>
        <taxon>Thalassiosiraceae</taxon>
        <taxon>Thalassiosira</taxon>
    </lineage>
</organism>
<keyword evidence="3" id="KW-1185">Reference proteome</keyword>
<evidence type="ECO:0000313" key="3">
    <source>
        <dbReference type="Proteomes" id="UP000266841"/>
    </source>
</evidence>
<feature type="compositionally biased region" description="Basic and acidic residues" evidence="1">
    <location>
        <begin position="135"/>
        <end position="152"/>
    </location>
</feature>
<dbReference type="EMBL" id="AGNL01018489">
    <property type="protein sequence ID" value="EJK63002.1"/>
    <property type="molecule type" value="Genomic_DNA"/>
</dbReference>
<gene>
    <name evidence="2" type="ORF">THAOC_16366</name>
</gene>
<name>K0SXL2_THAOC</name>
<proteinExistence type="predicted"/>
<sequence length="279" mass="30325">MGVRNQTGDDPQQRHGIDLQVRVRHALPRPAGLEVLAHRAPPDLELTLRHGDEAVVLLVHVDVLDDALPEEIFDVDRAQREALDVDLLEAGEGRPLVDDDERAADPPPVRGDVDGPLAVVEVDADELAGLSLPPKEAEALDEPERPGVHPEDEPVEQYKVRVARVHLVSGEEHAVLHAEVAAEPLDRLGLLVRRDVRQEGEVLDEPARLPLGRVGGAEHAPLARLEGAGARDLARLLELGVHACHHAEGADVGEAGEDLGHPRAVHPEPLDDWRKGERK</sequence>
<dbReference type="Proteomes" id="UP000266841">
    <property type="component" value="Unassembled WGS sequence"/>
</dbReference>
<feature type="region of interest" description="Disordered" evidence="1">
    <location>
        <begin position="252"/>
        <end position="279"/>
    </location>
</feature>
<feature type="region of interest" description="Disordered" evidence="1">
    <location>
        <begin position="130"/>
        <end position="152"/>
    </location>
</feature>
<dbReference type="AlphaFoldDB" id="K0SXL2"/>
<evidence type="ECO:0000256" key="1">
    <source>
        <dbReference type="SAM" id="MobiDB-lite"/>
    </source>
</evidence>
<protein>
    <submittedName>
        <fullName evidence="2">Uncharacterized protein</fullName>
    </submittedName>
</protein>
<comment type="caution">
    <text evidence="2">The sequence shown here is derived from an EMBL/GenBank/DDBJ whole genome shotgun (WGS) entry which is preliminary data.</text>
</comment>
<evidence type="ECO:0000313" key="2">
    <source>
        <dbReference type="EMBL" id="EJK63002.1"/>
    </source>
</evidence>